<proteinExistence type="inferred from homology"/>
<dbReference type="Pfam" id="PF01899">
    <property type="entry name" value="MNHE"/>
    <property type="match status" value="1"/>
</dbReference>
<evidence type="ECO:0000256" key="6">
    <source>
        <dbReference type="ARBA" id="ARBA00023136"/>
    </source>
</evidence>
<accession>A0ABX8ENX4</accession>
<evidence type="ECO:0000256" key="3">
    <source>
        <dbReference type="ARBA" id="ARBA00022475"/>
    </source>
</evidence>
<keyword evidence="6 7" id="KW-0472">Membrane</keyword>
<organism evidence="8 9">
    <name type="scientific">Nocardioides aquaticus</name>
    <dbReference type="NCBI Taxonomy" id="160826"/>
    <lineage>
        <taxon>Bacteria</taxon>
        <taxon>Bacillati</taxon>
        <taxon>Actinomycetota</taxon>
        <taxon>Actinomycetes</taxon>
        <taxon>Propionibacteriales</taxon>
        <taxon>Nocardioidaceae</taxon>
        <taxon>Nocardioides</taxon>
    </lineage>
</organism>
<dbReference type="PANTHER" id="PTHR34584:SF1">
    <property type="entry name" value="NA(+)_H(+) ANTIPORTER SUBUNIT E1"/>
    <property type="match status" value="1"/>
</dbReference>
<sequence>MSRLRLLQWPVVLWLTLVWCALWGSASPKILLSGALVGVAVCVVFPLPRLRADGVVRPWPLLVLLGRFLVDVVVASVRVSVTTLRPGHPRSAIVQVDLATSSDLVLTVVAELVSLVPGAVVIETRRSTHTLFLHVLDAPDPAAVEESRAAALAQEQRVLRAFARKEPAS</sequence>
<keyword evidence="5 7" id="KW-1133">Transmembrane helix</keyword>
<evidence type="ECO:0000256" key="4">
    <source>
        <dbReference type="ARBA" id="ARBA00022692"/>
    </source>
</evidence>
<reference evidence="8 9" key="1">
    <citation type="submission" date="2021-05" db="EMBL/GenBank/DDBJ databases">
        <title>Complete genome of Nocardioides aquaticus KCTC 9944T isolated from meromictic and hypersaline Ekho Lake, Antarctica.</title>
        <authorList>
            <person name="Hwang K."/>
            <person name="Kim K.M."/>
            <person name="Choe H."/>
        </authorList>
    </citation>
    <scope>NUCLEOTIDE SEQUENCE [LARGE SCALE GENOMIC DNA]</scope>
    <source>
        <strain evidence="8 9">KCTC 9944</strain>
    </source>
</reference>
<dbReference type="InterPro" id="IPR002758">
    <property type="entry name" value="Cation_antiport_E"/>
</dbReference>
<evidence type="ECO:0000256" key="5">
    <source>
        <dbReference type="ARBA" id="ARBA00022989"/>
    </source>
</evidence>
<evidence type="ECO:0000313" key="8">
    <source>
        <dbReference type="EMBL" id="QVT81862.1"/>
    </source>
</evidence>
<comment type="subcellular location">
    <subcellularLocation>
        <location evidence="1">Cell membrane</location>
        <topology evidence="1">Multi-pass membrane protein</topology>
    </subcellularLocation>
</comment>
<dbReference type="Proteomes" id="UP000679307">
    <property type="component" value="Chromosome"/>
</dbReference>
<keyword evidence="3" id="KW-1003">Cell membrane</keyword>
<evidence type="ECO:0000256" key="1">
    <source>
        <dbReference type="ARBA" id="ARBA00004651"/>
    </source>
</evidence>
<gene>
    <name evidence="8" type="primary">mrpE</name>
    <name evidence="8" type="ORF">ENKNEFLB_04281</name>
</gene>
<comment type="similarity">
    <text evidence="2">Belongs to the CPA3 antiporters (TC 2.A.63) subunit E family.</text>
</comment>
<evidence type="ECO:0000256" key="2">
    <source>
        <dbReference type="ARBA" id="ARBA00006228"/>
    </source>
</evidence>
<name>A0ABX8ENX4_9ACTN</name>
<feature type="transmembrane region" description="Helical" evidence="7">
    <location>
        <begin position="30"/>
        <end position="47"/>
    </location>
</feature>
<evidence type="ECO:0000256" key="7">
    <source>
        <dbReference type="SAM" id="Phobius"/>
    </source>
</evidence>
<dbReference type="PANTHER" id="PTHR34584">
    <property type="entry name" value="NA(+)/H(+) ANTIPORTER SUBUNIT E1"/>
    <property type="match status" value="1"/>
</dbReference>
<dbReference type="EMBL" id="CP075371">
    <property type="protein sequence ID" value="QVT81862.1"/>
    <property type="molecule type" value="Genomic_DNA"/>
</dbReference>
<evidence type="ECO:0000313" key="9">
    <source>
        <dbReference type="Proteomes" id="UP000679307"/>
    </source>
</evidence>
<dbReference type="NCBIfam" id="NF006521">
    <property type="entry name" value="PRK08965.1-5"/>
    <property type="match status" value="1"/>
</dbReference>
<protein>
    <submittedName>
        <fullName evidence="8">Na(+)/H(+) antiporter subunit E</fullName>
    </submittedName>
</protein>
<keyword evidence="4 7" id="KW-0812">Transmembrane</keyword>
<keyword evidence="9" id="KW-1185">Reference proteome</keyword>
<dbReference type="RefSeq" id="WP_214057163.1">
    <property type="nucleotide sequence ID" value="NZ_BAAAHS010000165.1"/>
</dbReference>